<dbReference type="Gramene" id="RZC53227">
    <property type="protein sequence ID" value="RZC53227"/>
    <property type="gene ID" value="C5167_012081"/>
</dbReference>
<dbReference type="EMBL" id="CM010717">
    <property type="protein sequence ID" value="RZC53227.1"/>
    <property type="molecule type" value="Genomic_DNA"/>
</dbReference>
<dbReference type="Proteomes" id="UP000316621">
    <property type="component" value="Chromosome 3"/>
</dbReference>
<organism evidence="1 2">
    <name type="scientific">Papaver somniferum</name>
    <name type="common">Opium poppy</name>
    <dbReference type="NCBI Taxonomy" id="3469"/>
    <lineage>
        <taxon>Eukaryota</taxon>
        <taxon>Viridiplantae</taxon>
        <taxon>Streptophyta</taxon>
        <taxon>Embryophyta</taxon>
        <taxon>Tracheophyta</taxon>
        <taxon>Spermatophyta</taxon>
        <taxon>Magnoliopsida</taxon>
        <taxon>Ranunculales</taxon>
        <taxon>Papaveraceae</taxon>
        <taxon>Papaveroideae</taxon>
        <taxon>Papaver</taxon>
    </lineage>
</organism>
<proteinExistence type="predicted"/>
<evidence type="ECO:0000313" key="1">
    <source>
        <dbReference type="EMBL" id="RZC53227.1"/>
    </source>
</evidence>
<name>A0A4Y7IX50_PAPSO</name>
<protein>
    <submittedName>
        <fullName evidence="1">Uncharacterized protein</fullName>
    </submittedName>
</protein>
<reference evidence="1 2" key="1">
    <citation type="journal article" date="2018" name="Science">
        <title>The opium poppy genome and morphinan production.</title>
        <authorList>
            <person name="Guo L."/>
            <person name="Winzer T."/>
            <person name="Yang X."/>
            <person name="Li Y."/>
            <person name="Ning Z."/>
            <person name="He Z."/>
            <person name="Teodor R."/>
            <person name="Lu Y."/>
            <person name="Bowser T.A."/>
            <person name="Graham I.A."/>
            <person name="Ye K."/>
        </authorList>
    </citation>
    <scope>NUCLEOTIDE SEQUENCE [LARGE SCALE GENOMIC DNA]</scope>
    <source>
        <strain evidence="2">cv. HN1</strain>
        <tissue evidence="1">Leaves</tissue>
    </source>
</reference>
<sequence length="276" mass="31138">MYVIKITIEDELLDHIEDAATPKEAWDALNKLFSRKNDARLQLLESELMNSKQEERKTRRVDLSIRRRKALVQGELKGVSTRETHLMSLMEHKTGRVTIAARVGNLVTVDGCRYDSEEEWDMQASVALAELFEELEIDFDKPGSEETLAAFFDSGGVKYDYDWMDDSACCNHINGVGEMFPDTCEGKGYQMVANDDTSELPIARIGKTTVVPHQFQREKVHQIHADKTRQAIGSTVDVKEDIGDQINGKGNTSINKVFDEAGISWSTHEMVLPDPE</sequence>
<gene>
    <name evidence="1" type="ORF">C5167_012081</name>
</gene>
<dbReference type="OMA" id="ISWSTHE"/>
<accession>A0A4Y7IX50</accession>
<keyword evidence="2" id="KW-1185">Reference proteome</keyword>
<evidence type="ECO:0000313" key="2">
    <source>
        <dbReference type="Proteomes" id="UP000316621"/>
    </source>
</evidence>
<dbReference type="AlphaFoldDB" id="A0A4Y7IX50"/>